<evidence type="ECO:0000313" key="1">
    <source>
        <dbReference type="EMBL" id="KAI9156790.1"/>
    </source>
</evidence>
<proteinExistence type="predicted"/>
<reference evidence="1" key="2">
    <citation type="submission" date="2023-02" db="EMBL/GenBank/DDBJ databases">
        <authorList>
            <person name="Swenson N.G."/>
            <person name="Wegrzyn J.L."/>
            <person name="Mcevoy S.L."/>
        </authorList>
    </citation>
    <scope>NUCLEOTIDE SEQUENCE</scope>
    <source>
        <strain evidence="1">91603</strain>
        <tissue evidence="1">Leaf</tissue>
    </source>
</reference>
<organism evidence="1 2">
    <name type="scientific">Acer negundo</name>
    <name type="common">Box elder</name>
    <dbReference type="NCBI Taxonomy" id="4023"/>
    <lineage>
        <taxon>Eukaryota</taxon>
        <taxon>Viridiplantae</taxon>
        <taxon>Streptophyta</taxon>
        <taxon>Embryophyta</taxon>
        <taxon>Tracheophyta</taxon>
        <taxon>Spermatophyta</taxon>
        <taxon>Magnoliopsida</taxon>
        <taxon>eudicotyledons</taxon>
        <taxon>Gunneridae</taxon>
        <taxon>Pentapetalae</taxon>
        <taxon>rosids</taxon>
        <taxon>malvids</taxon>
        <taxon>Sapindales</taxon>
        <taxon>Sapindaceae</taxon>
        <taxon>Hippocastanoideae</taxon>
        <taxon>Acereae</taxon>
        <taxon>Acer</taxon>
    </lineage>
</organism>
<dbReference type="AlphaFoldDB" id="A0AAD5I9B1"/>
<comment type="caution">
    <text evidence="1">The sequence shown here is derived from an EMBL/GenBank/DDBJ whole genome shotgun (WGS) entry which is preliminary data.</text>
</comment>
<gene>
    <name evidence="1" type="ORF">LWI28_012245</name>
</gene>
<sequence>MAEGYLDMAMGSTLILVDPPTLVAVSDPSIHQGHIPHVLDQVREFIAYVSELPTQRNGKPEDLAEATTESIEGGVVPATLRVPGVAEIPTEVIIKANEDTGVEDHVW</sequence>
<evidence type="ECO:0000313" key="2">
    <source>
        <dbReference type="Proteomes" id="UP001064489"/>
    </source>
</evidence>
<reference evidence="1" key="1">
    <citation type="journal article" date="2022" name="Plant J.">
        <title>Strategies of tolerance reflected in two North American maple genomes.</title>
        <authorList>
            <person name="McEvoy S.L."/>
            <person name="Sezen U.U."/>
            <person name="Trouern-Trend A."/>
            <person name="McMahon S.M."/>
            <person name="Schaberg P.G."/>
            <person name="Yang J."/>
            <person name="Wegrzyn J.L."/>
            <person name="Swenson N.G."/>
        </authorList>
    </citation>
    <scope>NUCLEOTIDE SEQUENCE</scope>
    <source>
        <strain evidence="1">91603</strain>
    </source>
</reference>
<protein>
    <submittedName>
        <fullName evidence="1">Uncharacterized protein</fullName>
    </submittedName>
</protein>
<accession>A0AAD5I9B1</accession>
<dbReference type="Proteomes" id="UP001064489">
    <property type="component" value="Chromosome 12"/>
</dbReference>
<keyword evidence="2" id="KW-1185">Reference proteome</keyword>
<name>A0AAD5I9B1_ACENE</name>
<dbReference type="EMBL" id="JAJSOW010000107">
    <property type="protein sequence ID" value="KAI9156790.1"/>
    <property type="molecule type" value="Genomic_DNA"/>
</dbReference>